<dbReference type="EMBL" id="JABFCX010000002">
    <property type="protein sequence ID" value="NNU14934.1"/>
    <property type="molecule type" value="Genomic_DNA"/>
</dbReference>
<feature type="binding site" evidence="5">
    <location>
        <position position="244"/>
    </location>
    <ligand>
        <name>S-adenosyl-L-methionine</name>
        <dbReference type="ChEBI" id="CHEBI:59789"/>
    </ligand>
</feature>
<name>A0A7Y3W3Y1_9PROT</name>
<protein>
    <submittedName>
        <fullName evidence="7">RsmB/NOP family class I SAM-dependent RNA methyltransferase</fullName>
    </submittedName>
</protein>
<evidence type="ECO:0000259" key="6">
    <source>
        <dbReference type="PROSITE" id="PS51686"/>
    </source>
</evidence>
<comment type="caution">
    <text evidence="7">The sequence shown here is derived from an EMBL/GenBank/DDBJ whole genome shotgun (WGS) entry which is preliminary data.</text>
</comment>
<comment type="similarity">
    <text evidence="5">Belongs to the class I-like SAM-binding methyltransferase superfamily. RsmB/NOP family.</text>
</comment>
<dbReference type="InterPro" id="IPR049560">
    <property type="entry name" value="MeTrfase_RsmB-F_NOP2_cat"/>
</dbReference>
<dbReference type="Proteomes" id="UP000536835">
    <property type="component" value="Unassembled WGS sequence"/>
</dbReference>
<keyword evidence="3 5" id="KW-0949">S-adenosyl-L-methionine</keyword>
<dbReference type="PANTHER" id="PTHR22807:SF53">
    <property type="entry name" value="RIBOSOMAL RNA SMALL SUBUNIT METHYLTRANSFERASE B-RELATED"/>
    <property type="match status" value="1"/>
</dbReference>
<sequence length="411" mass="44771">MRDPGRVAASIDILKRFAERPMPISVLMKDWERGARYAGSKDRAFVRGLCLDVLRRWRSFRGEESTRIATFLTLRDVWRWDEARIAEAFSGEHGDGPLTEEELGAQASDALDLPAFLEGIEDAAVISESMATRAPVDLRANTLKAAREKALGALKTLRAGAAPHSPVGIRIPPAPAAEKGPGVTVIPAFGKGWVEVQDEGSQLTVLAAGDLKGAQVLDFCAGGGGKTLALSAAMNNSGQVHAYDVDARRLAPIHERLRRAGARNVQVVAPSEPDRLAALEGKMDLVFVDAPCSGSGTWRRHPDTKWRLSEEHLQTRMGEQDEVLDQAARYVKPGGTLLFVTCSFLREENDQRAEAFLARNEAFGMAGPLDGLADDARETLAPFADEKALRLAPWTSGTDAFTLIRLRRNDR</sequence>
<dbReference type="PRINTS" id="PR02008">
    <property type="entry name" value="RCMTFAMILY"/>
</dbReference>
<dbReference type="GO" id="GO:0001510">
    <property type="term" value="P:RNA methylation"/>
    <property type="evidence" value="ECO:0007669"/>
    <property type="project" value="InterPro"/>
</dbReference>
<evidence type="ECO:0000256" key="4">
    <source>
        <dbReference type="ARBA" id="ARBA00022884"/>
    </source>
</evidence>
<dbReference type="Gene3D" id="3.40.50.150">
    <property type="entry name" value="Vaccinia Virus protein VP39"/>
    <property type="match status" value="1"/>
</dbReference>
<feature type="domain" description="SAM-dependent MTase RsmB/NOP-type" evidence="6">
    <location>
        <begin position="126"/>
        <end position="409"/>
    </location>
</feature>
<dbReference type="InterPro" id="IPR001678">
    <property type="entry name" value="MeTrfase_RsmB-F_NOP2_dom"/>
</dbReference>
<organism evidence="7 8">
    <name type="scientific">Parvularcula mediterranea</name>
    <dbReference type="NCBI Taxonomy" id="2732508"/>
    <lineage>
        <taxon>Bacteria</taxon>
        <taxon>Pseudomonadati</taxon>
        <taxon>Pseudomonadota</taxon>
        <taxon>Alphaproteobacteria</taxon>
        <taxon>Parvularculales</taxon>
        <taxon>Parvularculaceae</taxon>
        <taxon>Parvularcula</taxon>
    </lineage>
</organism>
<evidence type="ECO:0000256" key="5">
    <source>
        <dbReference type="PROSITE-ProRule" id="PRU01023"/>
    </source>
</evidence>
<proteinExistence type="inferred from homology"/>
<accession>A0A7Y3W3Y1</accession>
<dbReference type="GO" id="GO:0003723">
    <property type="term" value="F:RNA binding"/>
    <property type="evidence" value="ECO:0007669"/>
    <property type="project" value="UniProtKB-UniRule"/>
</dbReference>
<dbReference type="SUPFAM" id="SSF53335">
    <property type="entry name" value="S-adenosyl-L-methionine-dependent methyltransferases"/>
    <property type="match status" value="1"/>
</dbReference>
<evidence type="ECO:0000256" key="3">
    <source>
        <dbReference type="ARBA" id="ARBA00022691"/>
    </source>
</evidence>
<keyword evidence="2 5" id="KW-0808">Transferase</keyword>
<dbReference type="PANTHER" id="PTHR22807">
    <property type="entry name" value="NOP2 YEAST -RELATED NOL1/NOP2/FMU SUN DOMAIN-CONTAINING"/>
    <property type="match status" value="1"/>
</dbReference>
<keyword evidence="4 5" id="KW-0694">RNA-binding</keyword>
<evidence type="ECO:0000256" key="2">
    <source>
        <dbReference type="ARBA" id="ARBA00022679"/>
    </source>
</evidence>
<reference evidence="7 8" key="1">
    <citation type="submission" date="2020-05" db="EMBL/GenBank/DDBJ databases">
        <title>Parvularcula mediterraneae sp. nov., isolated from polypropylene straw from shallow seawater of the seashore of Laganas in Zakynthos island, Greece.</title>
        <authorList>
            <person name="Szabo I."/>
            <person name="Al-Omari J."/>
            <person name="Rado J."/>
            <person name="Szerdahelyi G.S."/>
        </authorList>
    </citation>
    <scope>NUCLEOTIDE SEQUENCE [LARGE SCALE GENOMIC DNA]</scope>
    <source>
        <strain evidence="7 8">ZS-1/3</strain>
    </source>
</reference>
<keyword evidence="1 5" id="KW-0489">Methyltransferase</keyword>
<dbReference type="InterPro" id="IPR023267">
    <property type="entry name" value="RCMT"/>
</dbReference>
<dbReference type="InterPro" id="IPR029063">
    <property type="entry name" value="SAM-dependent_MTases_sf"/>
</dbReference>
<gene>
    <name evidence="7" type="ORF">HK107_01180</name>
</gene>
<evidence type="ECO:0000256" key="1">
    <source>
        <dbReference type="ARBA" id="ARBA00022603"/>
    </source>
</evidence>
<feature type="binding site" evidence="5">
    <location>
        <position position="289"/>
    </location>
    <ligand>
        <name>S-adenosyl-L-methionine</name>
        <dbReference type="ChEBI" id="CHEBI:59789"/>
    </ligand>
</feature>
<evidence type="ECO:0000313" key="8">
    <source>
        <dbReference type="Proteomes" id="UP000536835"/>
    </source>
</evidence>
<evidence type="ECO:0000313" key="7">
    <source>
        <dbReference type="EMBL" id="NNU14934.1"/>
    </source>
</evidence>
<keyword evidence="8" id="KW-1185">Reference proteome</keyword>
<dbReference type="AlphaFoldDB" id="A0A7Y3W3Y1"/>
<dbReference type="Pfam" id="PF01189">
    <property type="entry name" value="Methyltr_RsmB-F"/>
    <property type="match status" value="1"/>
</dbReference>
<feature type="active site" description="Nucleophile" evidence="5">
    <location>
        <position position="342"/>
    </location>
</feature>
<dbReference type="CDD" id="cd02440">
    <property type="entry name" value="AdoMet_MTases"/>
    <property type="match status" value="1"/>
</dbReference>
<dbReference type="GO" id="GO:0008173">
    <property type="term" value="F:RNA methyltransferase activity"/>
    <property type="evidence" value="ECO:0007669"/>
    <property type="project" value="InterPro"/>
</dbReference>
<dbReference type="PROSITE" id="PS51686">
    <property type="entry name" value="SAM_MT_RSMB_NOP"/>
    <property type="match status" value="1"/>
</dbReference>
<comment type="caution">
    <text evidence="5">Lacks conserved residue(s) required for the propagation of feature annotation.</text>
</comment>